<feature type="binding site" evidence="11">
    <location>
        <position position="170"/>
    </location>
    <ligand>
        <name>L-tyrosine</name>
        <dbReference type="ChEBI" id="CHEBI:58315"/>
    </ligand>
</feature>
<evidence type="ECO:0000256" key="1">
    <source>
        <dbReference type="ARBA" id="ARBA00004496"/>
    </source>
</evidence>
<dbReference type="EC" id="6.1.1.1" evidence="11"/>
<evidence type="ECO:0000256" key="6">
    <source>
        <dbReference type="ARBA" id="ARBA00022884"/>
    </source>
</evidence>
<keyword evidence="2 11" id="KW-0963">Cytoplasm</keyword>
<dbReference type="Gene3D" id="3.10.290.10">
    <property type="entry name" value="RNA-binding S4 domain"/>
    <property type="match status" value="1"/>
</dbReference>
<feature type="binding site" evidence="11">
    <location>
        <position position="233"/>
    </location>
    <ligand>
        <name>ATP</name>
        <dbReference type="ChEBI" id="CHEBI:30616"/>
    </ligand>
</feature>
<evidence type="ECO:0000256" key="5">
    <source>
        <dbReference type="ARBA" id="ARBA00022840"/>
    </source>
</evidence>
<comment type="subcellular location">
    <subcellularLocation>
        <location evidence="1 11">Cytoplasm</location>
    </subcellularLocation>
</comment>
<dbReference type="RefSeq" id="WP_162453867.1">
    <property type="nucleotide sequence ID" value="NZ_WLZY01000022.1"/>
</dbReference>
<feature type="domain" description="Tyrosine--tRNA ligase SYY-like C-terminal" evidence="13">
    <location>
        <begin position="343"/>
        <end position="419"/>
    </location>
</feature>
<dbReference type="GO" id="GO:0004831">
    <property type="term" value="F:tyrosine-tRNA ligase activity"/>
    <property type="evidence" value="ECO:0007669"/>
    <property type="project" value="UniProtKB-UniRule"/>
</dbReference>
<dbReference type="GO" id="GO:0003723">
    <property type="term" value="F:RNA binding"/>
    <property type="evidence" value="ECO:0007669"/>
    <property type="project" value="UniProtKB-KW"/>
</dbReference>
<dbReference type="FunFam" id="1.10.240.10:FF:000001">
    <property type="entry name" value="Tyrosine--tRNA ligase"/>
    <property type="match status" value="1"/>
</dbReference>
<dbReference type="PRINTS" id="PR01040">
    <property type="entry name" value="TRNASYNTHTYR"/>
</dbReference>
<dbReference type="CDD" id="cd00165">
    <property type="entry name" value="S4"/>
    <property type="match status" value="1"/>
</dbReference>
<evidence type="ECO:0000256" key="7">
    <source>
        <dbReference type="ARBA" id="ARBA00022917"/>
    </source>
</evidence>
<gene>
    <name evidence="11" type="primary">tyrS</name>
    <name evidence="14" type="ORF">F7O44_29190</name>
</gene>
<comment type="subunit">
    <text evidence="11">Homodimer.</text>
</comment>
<evidence type="ECO:0000256" key="8">
    <source>
        <dbReference type="ARBA" id="ARBA00023146"/>
    </source>
</evidence>
<dbReference type="InterPro" id="IPR014729">
    <property type="entry name" value="Rossmann-like_a/b/a_fold"/>
</dbReference>
<dbReference type="CDD" id="cd00805">
    <property type="entry name" value="TyrRS_core"/>
    <property type="match status" value="1"/>
</dbReference>
<comment type="function">
    <text evidence="11">Catalyzes the attachment of tyrosine to tRNA(Tyr) in a two-step reaction: tyrosine is first activated by ATP to form Tyr-AMP and then transferred to the acceptor end of tRNA(Tyr).</text>
</comment>
<dbReference type="GO" id="GO:0005829">
    <property type="term" value="C:cytosol"/>
    <property type="evidence" value="ECO:0007669"/>
    <property type="project" value="TreeGrafter"/>
</dbReference>
<dbReference type="SUPFAM" id="SSF52374">
    <property type="entry name" value="Nucleotidylyl transferase"/>
    <property type="match status" value="1"/>
</dbReference>
<name>A0A7K3MDL4_9ACTN</name>
<evidence type="ECO:0000313" key="14">
    <source>
        <dbReference type="EMBL" id="NDL61147.1"/>
    </source>
</evidence>
<reference evidence="14 15" key="1">
    <citation type="submission" date="2019-11" db="EMBL/GenBank/DDBJ databases">
        <authorList>
            <person name="Li X.-J."/>
            <person name="Feng X.-M."/>
        </authorList>
    </citation>
    <scope>NUCLEOTIDE SEQUENCE [LARGE SCALE GENOMIC DNA]</scope>
    <source>
        <strain evidence="14 15">XMNu-373</strain>
    </source>
</reference>
<evidence type="ECO:0000256" key="4">
    <source>
        <dbReference type="ARBA" id="ARBA00022741"/>
    </source>
</evidence>
<comment type="similarity">
    <text evidence="10 11">Belongs to the class-I aminoacyl-tRNA synthetase family. TyrS type 1 subfamily.</text>
</comment>
<dbReference type="Pfam" id="PF22421">
    <property type="entry name" value="SYY_C-terminal"/>
    <property type="match status" value="1"/>
</dbReference>
<dbReference type="Proteomes" id="UP000460435">
    <property type="component" value="Unassembled WGS sequence"/>
</dbReference>
<dbReference type="PANTHER" id="PTHR11766">
    <property type="entry name" value="TYROSYL-TRNA SYNTHETASE"/>
    <property type="match status" value="1"/>
</dbReference>
<proteinExistence type="inferred from homology"/>
<dbReference type="InterPro" id="IPR024088">
    <property type="entry name" value="Tyr-tRNA-ligase_bac-type"/>
</dbReference>
<evidence type="ECO:0000313" key="15">
    <source>
        <dbReference type="Proteomes" id="UP000460435"/>
    </source>
</evidence>
<dbReference type="InterPro" id="IPR002305">
    <property type="entry name" value="aa-tRNA-synth_Ic"/>
</dbReference>
<evidence type="ECO:0000256" key="12">
    <source>
        <dbReference type="PROSITE-ProRule" id="PRU00182"/>
    </source>
</evidence>
<dbReference type="SUPFAM" id="SSF55174">
    <property type="entry name" value="Alpha-L RNA-binding motif"/>
    <property type="match status" value="1"/>
</dbReference>
<keyword evidence="6 12" id="KW-0694">RNA-binding</keyword>
<dbReference type="Gene3D" id="1.10.240.10">
    <property type="entry name" value="Tyrosyl-Transfer RNA Synthetase"/>
    <property type="match status" value="1"/>
</dbReference>
<keyword evidence="15" id="KW-1185">Reference proteome</keyword>
<dbReference type="PROSITE" id="PS50889">
    <property type="entry name" value="S4"/>
    <property type="match status" value="1"/>
</dbReference>
<comment type="catalytic activity">
    <reaction evidence="9 11">
        <text>tRNA(Tyr) + L-tyrosine + ATP = L-tyrosyl-tRNA(Tyr) + AMP + diphosphate + H(+)</text>
        <dbReference type="Rhea" id="RHEA:10220"/>
        <dbReference type="Rhea" id="RHEA-COMP:9706"/>
        <dbReference type="Rhea" id="RHEA-COMP:9707"/>
        <dbReference type="ChEBI" id="CHEBI:15378"/>
        <dbReference type="ChEBI" id="CHEBI:30616"/>
        <dbReference type="ChEBI" id="CHEBI:33019"/>
        <dbReference type="ChEBI" id="CHEBI:58315"/>
        <dbReference type="ChEBI" id="CHEBI:78442"/>
        <dbReference type="ChEBI" id="CHEBI:78536"/>
        <dbReference type="ChEBI" id="CHEBI:456215"/>
        <dbReference type="EC" id="6.1.1.1"/>
    </reaction>
</comment>
<dbReference type="InterPro" id="IPR054608">
    <property type="entry name" value="SYY-like_C"/>
</dbReference>
<keyword evidence="8 11" id="KW-0030">Aminoacyl-tRNA synthetase</keyword>
<feature type="binding site" evidence="11">
    <location>
        <position position="35"/>
    </location>
    <ligand>
        <name>L-tyrosine</name>
        <dbReference type="ChEBI" id="CHEBI:58315"/>
    </ligand>
</feature>
<dbReference type="Pfam" id="PF00579">
    <property type="entry name" value="tRNA-synt_1b"/>
    <property type="match status" value="1"/>
</dbReference>
<evidence type="ECO:0000256" key="2">
    <source>
        <dbReference type="ARBA" id="ARBA00022490"/>
    </source>
</evidence>
<dbReference type="InterPro" id="IPR024107">
    <property type="entry name" value="Tyr-tRNA-ligase_bac_1"/>
</dbReference>
<protein>
    <recommendedName>
        <fullName evidence="11">Tyrosine--tRNA ligase</fullName>
        <ecNumber evidence="11">6.1.1.1</ecNumber>
    </recommendedName>
    <alternativeName>
        <fullName evidence="11">Tyrosyl-tRNA synthetase</fullName>
        <shortName evidence="11">TyrRS</shortName>
    </alternativeName>
</protein>
<keyword evidence="5 11" id="KW-0067">ATP-binding</keyword>
<keyword evidence="4 11" id="KW-0547">Nucleotide-binding</keyword>
<dbReference type="InterPro" id="IPR002307">
    <property type="entry name" value="Tyr-tRNA-ligase"/>
</dbReference>
<accession>A0A7K3MDL4</accession>
<dbReference type="GO" id="GO:0006437">
    <property type="term" value="P:tyrosyl-tRNA aminoacylation"/>
    <property type="evidence" value="ECO:0007669"/>
    <property type="project" value="UniProtKB-UniRule"/>
</dbReference>
<dbReference type="NCBIfam" id="TIGR00234">
    <property type="entry name" value="tyrS"/>
    <property type="match status" value="1"/>
</dbReference>
<dbReference type="AlphaFoldDB" id="A0A7K3MDL4"/>
<dbReference type="HAMAP" id="MF_02006">
    <property type="entry name" value="Tyr_tRNA_synth_type1"/>
    <property type="match status" value="1"/>
</dbReference>
<comment type="caution">
    <text evidence="11">Lacks conserved residue(s) required for the propagation of feature annotation.</text>
</comment>
<dbReference type="PANTHER" id="PTHR11766:SF0">
    <property type="entry name" value="TYROSINE--TRNA LIGASE, MITOCHONDRIAL"/>
    <property type="match status" value="1"/>
</dbReference>
<dbReference type="Gene3D" id="3.40.50.620">
    <property type="entry name" value="HUPs"/>
    <property type="match status" value="1"/>
</dbReference>
<evidence type="ECO:0000256" key="11">
    <source>
        <dbReference type="HAMAP-Rule" id="MF_02006"/>
    </source>
</evidence>
<feature type="binding site" evidence="11">
    <location>
        <position position="174"/>
    </location>
    <ligand>
        <name>L-tyrosine</name>
        <dbReference type="ChEBI" id="CHEBI:58315"/>
    </ligand>
</feature>
<evidence type="ECO:0000256" key="10">
    <source>
        <dbReference type="ARBA" id="ARBA00060965"/>
    </source>
</evidence>
<dbReference type="FunFam" id="3.40.50.620:FF:000008">
    <property type="entry name" value="Tyrosine--tRNA ligase"/>
    <property type="match status" value="1"/>
</dbReference>
<feature type="short sequence motif" description="'KMSKS' region" evidence="11">
    <location>
        <begin position="230"/>
        <end position="234"/>
    </location>
</feature>
<keyword evidence="7 11" id="KW-0648">Protein biosynthesis</keyword>
<evidence type="ECO:0000256" key="9">
    <source>
        <dbReference type="ARBA" id="ARBA00048248"/>
    </source>
</evidence>
<evidence type="ECO:0000256" key="3">
    <source>
        <dbReference type="ARBA" id="ARBA00022598"/>
    </source>
</evidence>
<sequence>MTDIIDELHWRGLIALSTDEQELRSALAAGPVTYYVGFDPTAPSLHHGHLVQLLTARRLQQAGHRPLALVGGSTGLIGDPNPDRERTLNDPGVVAGWVEKIERQVEPFFDFEGPNAARVVNNLDWTAPMSAIEFLRDIGQHFRVNKMLAKEAVAARLNSDVGIGYSEFSYQILQALDYLELYRRHGCTLQTGGSDQWGNLTAGVDLIRRVEGTTVHAFATPLLTKADGTKYGKTAGGAVWLDPDMLAPYGFYQFWLNLDDADVPSHLRVMSFRSREEIEDLEKQTVDRPAARTAQRALAAELTTLVHGAEETERVVAASQALFGRGELAELDERTLGSALAEAGAPQVKAGEELPSYVDLFVEAGLAESRSAARRTVAEGGAYVNNVRIDPKSPNEAAPHREDLLYGRWLVLRRGKRNVCGVEIS</sequence>
<keyword evidence="3 11" id="KW-0436">Ligase</keyword>
<dbReference type="InterPro" id="IPR036986">
    <property type="entry name" value="S4_RNA-bd_sf"/>
</dbReference>
<dbReference type="EMBL" id="WLZY01000022">
    <property type="protein sequence ID" value="NDL61147.1"/>
    <property type="molecule type" value="Genomic_DNA"/>
</dbReference>
<evidence type="ECO:0000259" key="13">
    <source>
        <dbReference type="Pfam" id="PF22421"/>
    </source>
</evidence>
<dbReference type="GO" id="GO:0005524">
    <property type="term" value="F:ATP binding"/>
    <property type="evidence" value="ECO:0007669"/>
    <property type="project" value="UniProtKB-UniRule"/>
</dbReference>
<dbReference type="GO" id="GO:0042803">
    <property type="term" value="F:protein homodimerization activity"/>
    <property type="evidence" value="ECO:0007669"/>
    <property type="project" value="UniProtKB-ARBA"/>
</dbReference>
<organism evidence="14 15">
    <name type="scientific">Phytoactinopolyspora mesophila</name>
    <dbReference type="NCBI Taxonomy" id="2650750"/>
    <lineage>
        <taxon>Bacteria</taxon>
        <taxon>Bacillati</taxon>
        <taxon>Actinomycetota</taxon>
        <taxon>Actinomycetes</taxon>
        <taxon>Jiangellales</taxon>
        <taxon>Jiangellaceae</taxon>
        <taxon>Phytoactinopolyspora</taxon>
    </lineage>
</organism>
<comment type="caution">
    <text evidence="14">The sequence shown here is derived from an EMBL/GenBank/DDBJ whole genome shotgun (WGS) entry which is preliminary data.</text>
</comment>